<feature type="compositionally biased region" description="Acidic residues" evidence="1">
    <location>
        <begin position="160"/>
        <end position="179"/>
    </location>
</feature>
<evidence type="ECO:0000313" key="3">
    <source>
        <dbReference type="EMBL" id="NXT73022.1"/>
    </source>
</evidence>
<dbReference type="Proteomes" id="UP000557426">
    <property type="component" value="Unassembled WGS sequence"/>
</dbReference>
<protein>
    <submittedName>
        <fullName evidence="3">PIEZ2 protein</fullName>
    </submittedName>
</protein>
<organism evidence="3 4">
    <name type="scientific">Zapornia atra</name>
    <name type="common">Henderson crake</name>
    <dbReference type="NCBI Taxonomy" id="2585822"/>
    <lineage>
        <taxon>Eukaryota</taxon>
        <taxon>Metazoa</taxon>
        <taxon>Chordata</taxon>
        <taxon>Craniata</taxon>
        <taxon>Vertebrata</taxon>
        <taxon>Euteleostomi</taxon>
        <taxon>Archelosauria</taxon>
        <taxon>Archosauria</taxon>
        <taxon>Dinosauria</taxon>
        <taxon>Saurischia</taxon>
        <taxon>Theropoda</taxon>
        <taxon>Coelurosauria</taxon>
        <taxon>Aves</taxon>
        <taxon>Neognathae</taxon>
        <taxon>Neoaves</taxon>
        <taxon>Gruiformes</taxon>
        <taxon>Rallidae</taxon>
        <taxon>Zapornia</taxon>
    </lineage>
</organism>
<dbReference type="GO" id="GO:0050982">
    <property type="term" value="P:detection of mechanical stimulus"/>
    <property type="evidence" value="ECO:0007669"/>
    <property type="project" value="TreeGrafter"/>
</dbReference>
<dbReference type="AlphaFoldDB" id="A0A7L3EWG0"/>
<dbReference type="PANTHER" id="PTHR13167">
    <property type="entry name" value="PIEZO-TYPE MECHANOSENSITIVE ION CHANNEL COMPONENT"/>
    <property type="match status" value="1"/>
</dbReference>
<proteinExistence type="predicted"/>
<dbReference type="GO" id="GO:0005886">
    <property type="term" value="C:plasma membrane"/>
    <property type="evidence" value="ECO:0007669"/>
    <property type="project" value="TreeGrafter"/>
</dbReference>
<comment type="caution">
    <text evidence="3">The sequence shown here is derived from an EMBL/GenBank/DDBJ whole genome shotgun (WGS) entry which is preliminary data.</text>
</comment>
<feature type="non-terminal residue" evidence="3">
    <location>
        <position position="1"/>
    </location>
</feature>
<dbReference type="InterPro" id="IPR056769">
    <property type="entry name" value="Piezo_TM1-24"/>
</dbReference>
<accession>A0A7L3EWG0</accession>
<dbReference type="PANTHER" id="PTHR13167:SF24">
    <property type="entry name" value="PIEZO-TYPE MECHANOSENSITIVE ION CHANNEL COMPONENT 2"/>
    <property type="match status" value="1"/>
</dbReference>
<dbReference type="Pfam" id="PF24871">
    <property type="entry name" value="Piezo_TM1-24"/>
    <property type="match status" value="2"/>
</dbReference>
<keyword evidence="4" id="KW-1185">Reference proteome</keyword>
<name>A0A7L3EWG0_9GRUI</name>
<evidence type="ECO:0000259" key="2">
    <source>
        <dbReference type="Pfam" id="PF24871"/>
    </source>
</evidence>
<reference evidence="3 4" key="1">
    <citation type="submission" date="2019-09" db="EMBL/GenBank/DDBJ databases">
        <title>Bird 10,000 Genomes (B10K) Project - Family phase.</title>
        <authorList>
            <person name="Zhang G."/>
        </authorList>
    </citation>
    <scope>NUCLEOTIDE SEQUENCE [LARGE SCALE GENOMIC DNA]</scope>
    <source>
        <strain evidence="3">B10K-DU-011-47</strain>
        <tissue evidence="3">Mixed tissue sample</tissue>
    </source>
</reference>
<feature type="region of interest" description="Disordered" evidence="1">
    <location>
        <begin position="149"/>
        <end position="183"/>
    </location>
</feature>
<dbReference type="InterPro" id="IPR027272">
    <property type="entry name" value="Piezo"/>
</dbReference>
<sequence length="211" mass="24738">PLDFYIHRLFGVTSLTQTNCSSTWMIIKNQELRWFHHANPILLLVMYYTLATLIRLWLQEPIMPDEEKSVSREDDKEIACSPIPMTAERRRSLWYASHYTTDERKLLSMTQDEYKPSDVLLVTVNGNPADYHTIHPTLPLENGPAKADMYSTPQYKWEPSDDMSEKEEEEEEEEEEEVAQEEKENVKLHALVSVFQFIMKQSYICALIAMM</sequence>
<dbReference type="EMBL" id="VZTU01000058">
    <property type="protein sequence ID" value="NXT73022.1"/>
    <property type="molecule type" value="Genomic_DNA"/>
</dbReference>
<gene>
    <name evidence="3" type="primary">Piezo2</name>
    <name evidence="3" type="ORF">ZAPATR_R03997</name>
</gene>
<evidence type="ECO:0000256" key="1">
    <source>
        <dbReference type="SAM" id="MobiDB-lite"/>
    </source>
</evidence>
<feature type="non-terminal residue" evidence="3">
    <location>
        <position position="211"/>
    </location>
</feature>
<dbReference type="GO" id="GO:0071260">
    <property type="term" value="P:cellular response to mechanical stimulus"/>
    <property type="evidence" value="ECO:0007669"/>
    <property type="project" value="TreeGrafter"/>
</dbReference>
<dbReference type="GO" id="GO:0005261">
    <property type="term" value="F:monoatomic cation channel activity"/>
    <property type="evidence" value="ECO:0007669"/>
    <property type="project" value="TreeGrafter"/>
</dbReference>
<feature type="domain" description="Piezo TM1-24" evidence="2">
    <location>
        <begin position="6"/>
        <end position="82"/>
    </location>
</feature>
<evidence type="ECO:0000313" key="4">
    <source>
        <dbReference type="Proteomes" id="UP000557426"/>
    </source>
</evidence>
<dbReference type="GO" id="GO:0008381">
    <property type="term" value="F:mechanosensitive monoatomic ion channel activity"/>
    <property type="evidence" value="ECO:0007669"/>
    <property type="project" value="InterPro"/>
</dbReference>
<dbReference type="GO" id="GO:0042391">
    <property type="term" value="P:regulation of membrane potential"/>
    <property type="evidence" value="ECO:0007669"/>
    <property type="project" value="TreeGrafter"/>
</dbReference>
<feature type="domain" description="Piezo TM1-24" evidence="2">
    <location>
        <begin position="159"/>
        <end position="211"/>
    </location>
</feature>